<feature type="domain" description="5'-Nucleotidase C-terminal" evidence="1">
    <location>
        <begin position="107"/>
        <end position="241"/>
    </location>
</feature>
<evidence type="ECO:0000313" key="3">
    <source>
        <dbReference type="Proteomes" id="UP000249754"/>
    </source>
</evidence>
<dbReference type="Gene3D" id="3.90.780.10">
    <property type="entry name" value="5'-Nucleotidase, C-terminal domain"/>
    <property type="match status" value="1"/>
</dbReference>
<evidence type="ECO:0000259" key="1">
    <source>
        <dbReference type="Pfam" id="PF02872"/>
    </source>
</evidence>
<dbReference type="Proteomes" id="UP000249754">
    <property type="component" value="Unassembled WGS sequence"/>
</dbReference>
<dbReference type="STRING" id="188932.AY601_1325"/>
<dbReference type="Pfam" id="PF02872">
    <property type="entry name" value="5_nucleotid_C"/>
    <property type="match status" value="1"/>
</dbReference>
<dbReference type="InterPro" id="IPR006179">
    <property type="entry name" value="5_nucleotidase/apyrase"/>
</dbReference>
<dbReference type="PANTHER" id="PTHR11575:SF24">
    <property type="entry name" value="5'-NUCLEOTIDASE"/>
    <property type="match status" value="1"/>
</dbReference>
<protein>
    <submittedName>
        <fullName evidence="2">5'-nucleotidase-like protein</fullName>
    </submittedName>
</protein>
<evidence type="ECO:0000313" key="2">
    <source>
        <dbReference type="EMBL" id="RAJ24958.1"/>
    </source>
</evidence>
<dbReference type="GO" id="GO:0030288">
    <property type="term" value="C:outer membrane-bounded periplasmic space"/>
    <property type="evidence" value="ECO:0007669"/>
    <property type="project" value="TreeGrafter"/>
</dbReference>
<dbReference type="GO" id="GO:0016787">
    <property type="term" value="F:hydrolase activity"/>
    <property type="evidence" value="ECO:0007669"/>
    <property type="project" value="InterPro"/>
</dbReference>
<dbReference type="InterPro" id="IPR008334">
    <property type="entry name" value="5'-Nucleotdase_C"/>
</dbReference>
<sequence>MKKRNPLTRISLFFNMEIKGLSYICNSISTMQNSAKLRTLSFLLGSFFLCACSSSYQVVKSNRGEYKLSKDLAVDSSIIRTYQPYKLKLDSQMNEVLGYSDNELTKKLVGGESSLGNFFADAALVEARKTSPQIDFTMPSTNGGLRNDLPLGAITLSNVFELMPFENELIVFELKGSDVQTLLDYIARTGGQPVGGLTMKIKAKKPVDVRIGGQPFDPAKNYSVLTSDYIAGGGDGISSFKNPVSSKVLKLKIRDALIQYIKETKIKGVKISSKLDGRMTND</sequence>
<dbReference type="EMBL" id="QLLR01000029">
    <property type="protein sequence ID" value="RAJ24958.1"/>
    <property type="molecule type" value="Genomic_DNA"/>
</dbReference>
<dbReference type="InterPro" id="IPR036907">
    <property type="entry name" value="5'-Nucleotdase_C_sf"/>
</dbReference>
<reference evidence="2 3" key="1">
    <citation type="submission" date="2018-06" db="EMBL/GenBank/DDBJ databases">
        <title>Genomic Encyclopedia of Archaeal and Bacterial Type Strains, Phase II (KMG-II): from individual species to whole genera.</title>
        <authorList>
            <person name="Goeker M."/>
        </authorList>
    </citation>
    <scope>NUCLEOTIDE SEQUENCE [LARGE SCALE GENOMIC DNA]</scope>
    <source>
        <strain evidence="2 3">DSM 14825</strain>
    </source>
</reference>
<organism evidence="2 3">
    <name type="scientific">Pedobacter cryoconitis</name>
    <dbReference type="NCBI Taxonomy" id="188932"/>
    <lineage>
        <taxon>Bacteria</taxon>
        <taxon>Pseudomonadati</taxon>
        <taxon>Bacteroidota</taxon>
        <taxon>Sphingobacteriia</taxon>
        <taxon>Sphingobacteriales</taxon>
        <taxon>Sphingobacteriaceae</taxon>
        <taxon>Pedobacter</taxon>
    </lineage>
</organism>
<gene>
    <name evidence="2" type="ORF">LY11_04316</name>
</gene>
<comment type="caution">
    <text evidence="2">The sequence shown here is derived from an EMBL/GenBank/DDBJ whole genome shotgun (WGS) entry which is preliminary data.</text>
</comment>
<dbReference type="PANTHER" id="PTHR11575">
    <property type="entry name" value="5'-NUCLEOTIDASE-RELATED"/>
    <property type="match status" value="1"/>
</dbReference>
<dbReference type="AlphaFoldDB" id="A0A327S861"/>
<dbReference type="GO" id="GO:0009166">
    <property type="term" value="P:nucleotide catabolic process"/>
    <property type="evidence" value="ECO:0007669"/>
    <property type="project" value="InterPro"/>
</dbReference>
<dbReference type="SUPFAM" id="SSF55816">
    <property type="entry name" value="5'-nucleotidase (syn. UDP-sugar hydrolase), C-terminal domain"/>
    <property type="match status" value="1"/>
</dbReference>
<accession>A0A327S861</accession>
<name>A0A327S861_9SPHI</name>
<proteinExistence type="predicted"/>
<dbReference type="PRINTS" id="PR01607">
    <property type="entry name" value="APYRASEFAMLY"/>
</dbReference>